<dbReference type="EMBL" id="CP157179">
    <property type="protein sequence ID" value="XBG33400.1"/>
    <property type="molecule type" value="Genomic_DNA"/>
</dbReference>
<dbReference type="AlphaFoldDB" id="A0AAU7BLU3"/>
<accession>A0AAU7BLU3</accession>
<name>A0AAU7BLU3_9PSED</name>
<proteinExistence type="predicted"/>
<sequence length="176" mass="18225">MYDGRLNPVAVAVGKSVGKRAVMGGVLGAWLLLAGPAFAATSSLGSSSSTLLSEQSSVVAEAIKADAQDCADGTKQGTIGASINDALRIHTELAAATPNVESLFSATADCFGGLGSLFDLSGSIPSLGSIFAAAQQAVLKYAQKKSVRRYSRFHRWSPPPSTRRSARSAAALHWRT</sequence>
<reference evidence="2" key="2">
    <citation type="submission" date="2024-05" db="EMBL/GenBank/DDBJ databases">
        <authorList>
            <person name="Mellies J."/>
            <person name="Newton I."/>
        </authorList>
    </citation>
    <scope>NUCLEOTIDE SEQUENCE</scope>
    <source>
        <strain evidence="2">13.2</strain>
    </source>
</reference>
<evidence type="ECO:0000313" key="2">
    <source>
        <dbReference type="EMBL" id="XBG33400.1"/>
    </source>
</evidence>
<evidence type="ECO:0000256" key="1">
    <source>
        <dbReference type="SAM" id="MobiDB-lite"/>
    </source>
</evidence>
<feature type="region of interest" description="Disordered" evidence="1">
    <location>
        <begin position="153"/>
        <end position="176"/>
    </location>
</feature>
<gene>
    <name evidence="2" type="ORF">ABH853_11490</name>
</gene>
<organism evidence="2">
    <name type="scientific">Pseudomonas sp. 13.2</name>
    <dbReference type="NCBI Taxonomy" id="3144665"/>
    <lineage>
        <taxon>Bacteria</taxon>
        <taxon>Pseudomonadati</taxon>
        <taxon>Pseudomonadota</taxon>
        <taxon>Gammaproteobacteria</taxon>
        <taxon>Pseudomonadales</taxon>
        <taxon>Pseudomonadaceae</taxon>
        <taxon>Pseudomonas</taxon>
    </lineage>
</organism>
<protein>
    <submittedName>
        <fullName evidence="2">Uncharacterized protein</fullName>
    </submittedName>
</protein>
<reference evidence="2" key="1">
    <citation type="journal article" date="2019" name="Microbiol. Resour. Announc.">
        <title>Draft Genome Sequences of Five Environmental Bacterial Isolates That Degrade Polyethylene Terephthalate Plastic.</title>
        <authorList>
            <person name="Leon-Zayas R."/>
            <person name="Roberts C."/>
            <person name="Vague M."/>
            <person name="Mellies J.L."/>
        </authorList>
    </citation>
    <scope>NUCLEOTIDE SEQUENCE</scope>
    <source>
        <strain evidence="2">13.2</strain>
    </source>
</reference>
<feature type="compositionally biased region" description="Low complexity" evidence="1">
    <location>
        <begin position="167"/>
        <end position="176"/>
    </location>
</feature>